<dbReference type="EMBL" id="KL367482">
    <property type="protein sequence ID" value="KFD71393.1"/>
    <property type="molecule type" value="Genomic_DNA"/>
</dbReference>
<dbReference type="Proteomes" id="UP000030758">
    <property type="component" value="Unassembled WGS sequence"/>
</dbReference>
<dbReference type="AlphaFoldDB" id="A0A085NPJ7"/>
<name>A0A085NPJ7_9BILA</name>
<evidence type="ECO:0000313" key="1">
    <source>
        <dbReference type="EMBL" id="KFD71391.1"/>
    </source>
</evidence>
<gene>
    <name evidence="2" type="ORF">M514_07125</name>
    <name evidence="1" type="ORF">M514_16323</name>
</gene>
<accession>A0A085NPJ7</accession>
<protein>
    <submittedName>
        <fullName evidence="2">Uncharacterized protein</fullName>
    </submittedName>
</protein>
<dbReference type="Gene3D" id="3.10.450.50">
    <property type="match status" value="1"/>
</dbReference>
<sequence length="165" mass="19250">MEKSAKLKMHRICLCLRPSSAFKAKTLIQYLKTLKEETRRQWASFTHWYLLTAERVGSGSSGFRCAHFNVYHFLPDMTFASDVAALFLLRYHSENLYEHLGKETERLFMSTAVLIFDGNSISSAQTIRQFYRSYGNVKSKVIHYDAQPIRSTYLKQNILRVPDLR</sequence>
<evidence type="ECO:0000313" key="2">
    <source>
        <dbReference type="EMBL" id="KFD71393.1"/>
    </source>
</evidence>
<dbReference type="SUPFAM" id="SSF54427">
    <property type="entry name" value="NTF2-like"/>
    <property type="match status" value="1"/>
</dbReference>
<proteinExistence type="predicted"/>
<reference evidence="2" key="1">
    <citation type="journal article" date="2014" name="Nat. Genet.">
        <title>Genome and transcriptome of the porcine whipworm Trichuris suis.</title>
        <authorList>
            <person name="Jex A.R."/>
            <person name="Nejsum P."/>
            <person name="Schwarz E.M."/>
            <person name="Hu L."/>
            <person name="Young N.D."/>
            <person name="Hall R.S."/>
            <person name="Korhonen P.K."/>
            <person name="Liao S."/>
            <person name="Thamsborg S."/>
            <person name="Xia J."/>
            <person name="Xu P."/>
            <person name="Wang S."/>
            <person name="Scheerlinck J.P."/>
            <person name="Hofmann A."/>
            <person name="Sternberg P.W."/>
            <person name="Wang J."/>
            <person name="Gasser R.B."/>
        </authorList>
    </citation>
    <scope>NUCLEOTIDE SEQUENCE [LARGE SCALE GENOMIC DNA]</scope>
    <source>
        <strain evidence="2">DCEP-RM93F</strain>
    </source>
</reference>
<organism evidence="2">
    <name type="scientific">Trichuris suis</name>
    <name type="common">pig whipworm</name>
    <dbReference type="NCBI Taxonomy" id="68888"/>
    <lineage>
        <taxon>Eukaryota</taxon>
        <taxon>Metazoa</taxon>
        <taxon>Ecdysozoa</taxon>
        <taxon>Nematoda</taxon>
        <taxon>Enoplea</taxon>
        <taxon>Dorylaimia</taxon>
        <taxon>Trichinellida</taxon>
        <taxon>Trichuridae</taxon>
        <taxon>Trichuris</taxon>
    </lineage>
</organism>
<dbReference type="InterPro" id="IPR032710">
    <property type="entry name" value="NTF2-like_dom_sf"/>
</dbReference>
<dbReference type="EMBL" id="KL367482">
    <property type="protein sequence ID" value="KFD71391.1"/>
    <property type="molecule type" value="Genomic_DNA"/>
</dbReference>